<keyword evidence="5" id="KW-0325">Glycoprotein</keyword>
<comment type="similarity">
    <text evidence="1">Belongs to the peptidase S28 family.</text>
</comment>
<accession>A0A915CPM0</accession>
<evidence type="ECO:0000256" key="4">
    <source>
        <dbReference type="ARBA" id="ARBA00022801"/>
    </source>
</evidence>
<evidence type="ECO:0000256" key="3">
    <source>
        <dbReference type="ARBA" id="ARBA00022729"/>
    </source>
</evidence>
<dbReference type="InterPro" id="IPR029058">
    <property type="entry name" value="AB_hydrolase_fold"/>
</dbReference>
<dbReference type="Proteomes" id="UP000887574">
    <property type="component" value="Unplaced"/>
</dbReference>
<dbReference type="GO" id="GO:0006508">
    <property type="term" value="P:proteolysis"/>
    <property type="evidence" value="ECO:0007669"/>
    <property type="project" value="UniProtKB-KW"/>
</dbReference>
<dbReference type="AlphaFoldDB" id="A0A915CPM0"/>
<sequence>MMMAGTVQYDDEAHSRIQKTCDFFSKYDDYVLAPPDTKNSSFKGLKKKFKKELKSMMFERDGSEEVDECVNFSYKLVIDMMKEVSPYDTQERGHFVEICTDVYGKDRNYIDAHVKFTNDYYGGQDNYNGTNVVFVNGSEDPWNPLSVYKPKTSLLFLYGLTGVLTAKTCSCWTRTQEYPFPFCFEMLQLIFRR</sequence>
<dbReference type="PANTHER" id="PTHR11010">
    <property type="entry name" value="PROTEASE S28 PRO-X CARBOXYPEPTIDASE-RELATED"/>
    <property type="match status" value="1"/>
</dbReference>
<keyword evidence="4" id="KW-0378">Hydrolase</keyword>
<keyword evidence="6" id="KW-1185">Reference proteome</keyword>
<dbReference type="WBParaSite" id="jg11244">
    <property type="protein sequence ID" value="jg11244"/>
    <property type="gene ID" value="jg11244"/>
</dbReference>
<dbReference type="GO" id="GO:0008239">
    <property type="term" value="F:dipeptidyl-peptidase activity"/>
    <property type="evidence" value="ECO:0007669"/>
    <property type="project" value="TreeGrafter"/>
</dbReference>
<keyword evidence="2" id="KW-0645">Protease</keyword>
<evidence type="ECO:0000313" key="6">
    <source>
        <dbReference type="Proteomes" id="UP000887574"/>
    </source>
</evidence>
<keyword evidence="3" id="KW-0732">Signal</keyword>
<reference evidence="7" key="1">
    <citation type="submission" date="2022-11" db="UniProtKB">
        <authorList>
            <consortium name="WormBaseParasite"/>
        </authorList>
    </citation>
    <scope>IDENTIFICATION</scope>
</reference>
<evidence type="ECO:0000313" key="7">
    <source>
        <dbReference type="WBParaSite" id="jg11244"/>
    </source>
</evidence>
<organism evidence="6 7">
    <name type="scientific">Ditylenchus dipsaci</name>
    <dbReference type="NCBI Taxonomy" id="166011"/>
    <lineage>
        <taxon>Eukaryota</taxon>
        <taxon>Metazoa</taxon>
        <taxon>Ecdysozoa</taxon>
        <taxon>Nematoda</taxon>
        <taxon>Chromadorea</taxon>
        <taxon>Rhabditida</taxon>
        <taxon>Tylenchina</taxon>
        <taxon>Tylenchomorpha</taxon>
        <taxon>Sphaerularioidea</taxon>
        <taxon>Anguinidae</taxon>
        <taxon>Anguininae</taxon>
        <taxon>Ditylenchus</taxon>
    </lineage>
</organism>
<evidence type="ECO:0000256" key="2">
    <source>
        <dbReference type="ARBA" id="ARBA00022670"/>
    </source>
</evidence>
<dbReference type="GO" id="GO:0070008">
    <property type="term" value="F:serine-type exopeptidase activity"/>
    <property type="evidence" value="ECO:0007669"/>
    <property type="project" value="InterPro"/>
</dbReference>
<dbReference type="PANTHER" id="PTHR11010:SF117">
    <property type="entry name" value="SERINE PROTEASE 16"/>
    <property type="match status" value="1"/>
</dbReference>
<protein>
    <submittedName>
        <fullName evidence="7">Uncharacterized protein</fullName>
    </submittedName>
</protein>
<dbReference type="Pfam" id="PF05577">
    <property type="entry name" value="Peptidase_S28"/>
    <property type="match status" value="1"/>
</dbReference>
<proteinExistence type="inferred from homology"/>
<name>A0A915CPM0_9BILA</name>
<dbReference type="Gene3D" id="3.40.50.1820">
    <property type="entry name" value="alpha/beta hydrolase"/>
    <property type="match status" value="1"/>
</dbReference>
<evidence type="ECO:0000256" key="1">
    <source>
        <dbReference type="ARBA" id="ARBA00011079"/>
    </source>
</evidence>
<evidence type="ECO:0000256" key="5">
    <source>
        <dbReference type="ARBA" id="ARBA00023180"/>
    </source>
</evidence>
<dbReference type="InterPro" id="IPR008758">
    <property type="entry name" value="Peptidase_S28"/>
</dbReference>